<dbReference type="EnsemblMetazoa" id="CapteT213752">
    <property type="protein sequence ID" value="CapteP213752"/>
    <property type="gene ID" value="CapteG213752"/>
</dbReference>
<proteinExistence type="predicted"/>
<dbReference type="AlphaFoldDB" id="R7V924"/>
<sequence>MAKADIVGSWLGFKFLNALKDRSLPLEINIQHARDFSRGEKAYVTTSTRNTDLNLERGKEIQFASLAVCAQEVQDKRTGEVTQEATDGTVISREVQDERTGNPLRKRRKGTSQDGAATRRDEWERGINKNCEFNYIRTIFRVYRSVQTPERRFRDLVPEAYPIQYADNGVAIPRNADQVENLLKTYAKGLADKRLVHIMITPDWPEHLEQAMTRTALTEKVQDNLERLGLANGEEPMEIAAFSQHKGEHVFK</sequence>
<dbReference type="EMBL" id="KB296150">
    <property type="protein sequence ID" value="ELU12215.1"/>
    <property type="molecule type" value="Genomic_DNA"/>
</dbReference>
<gene>
    <name evidence="2" type="ORF">CAPTEDRAFT_213752</name>
</gene>
<organism evidence="2">
    <name type="scientific">Capitella teleta</name>
    <name type="common">Polychaete worm</name>
    <dbReference type="NCBI Taxonomy" id="283909"/>
    <lineage>
        <taxon>Eukaryota</taxon>
        <taxon>Metazoa</taxon>
        <taxon>Spiralia</taxon>
        <taxon>Lophotrochozoa</taxon>
        <taxon>Annelida</taxon>
        <taxon>Polychaeta</taxon>
        <taxon>Sedentaria</taxon>
        <taxon>Scolecida</taxon>
        <taxon>Capitellidae</taxon>
        <taxon>Capitella</taxon>
    </lineage>
</organism>
<feature type="region of interest" description="Disordered" evidence="1">
    <location>
        <begin position="92"/>
        <end position="121"/>
    </location>
</feature>
<dbReference type="Proteomes" id="UP000014760">
    <property type="component" value="Unassembled WGS sequence"/>
</dbReference>
<protein>
    <submittedName>
        <fullName evidence="2 3">Uncharacterized protein</fullName>
    </submittedName>
</protein>
<evidence type="ECO:0000313" key="3">
    <source>
        <dbReference type="EnsemblMetazoa" id="CapteP213752"/>
    </source>
</evidence>
<reference evidence="4" key="1">
    <citation type="submission" date="2012-12" db="EMBL/GenBank/DDBJ databases">
        <authorList>
            <person name="Hellsten U."/>
            <person name="Grimwood J."/>
            <person name="Chapman J.A."/>
            <person name="Shapiro H."/>
            <person name="Aerts A."/>
            <person name="Otillar R.P."/>
            <person name="Terry A.Y."/>
            <person name="Boore J.L."/>
            <person name="Simakov O."/>
            <person name="Marletaz F."/>
            <person name="Cho S.-J."/>
            <person name="Edsinger-Gonzales E."/>
            <person name="Havlak P."/>
            <person name="Kuo D.-H."/>
            <person name="Larsson T."/>
            <person name="Lv J."/>
            <person name="Arendt D."/>
            <person name="Savage R."/>
            <person name="Osoegawa K."/>
            <person name="de Jong P."/>
            <person name="Lindberg D.R."/>
            <person name="Seaver E.C."/>
            <person name="Weisblat D.A."/>
            <person name="Putnam N.H."/>
            <person name="Grigoriev I.V."/>
            <person name="Rokhsar D.S."/>
        </authorList>
    </citation>
    <scope>NUCLEOTIDE SEQUENCE</scope>
    <source>
        <strain evidence="4">I ESC-2004</strain>
    </source>
</reference>
<evidence type="ECO:0000256" key="1">
    <source>
        <dbReference type="SAM" id="MobiDB-lite"/>
    </source>
</evidence>
<dbReference type="EMBL" id="AMQN01019718">
    <property type="status" value="NOT_ANNOTATED_CDS"/>
    <property type="molecule type" value="Genomic_DNA"/>
</dbReference>
<dbReference type="EMBL" id="AMQN01019719">
    <property type="status" value="NOT_ANNOTATED_CDS"/>
    <property type="molecule type" value="Genomic_DNA"/>
</dbReference>
<reference evidence="2 4" key="2">
    <citation type="journal article" date="2013" name="Nature">
        <title>Insights into bilaterian evolution from three spiralian genomes.</title>
        <authorList>
            <person name="Simakov O."/>
            <person name="Marletaz F."/>
            <person name="Cho S.J."/>
            <person name="Edsinger-Gonzales E."/>
            <person name="Havlak P."/>
            <person name="Hellsten U."/>
            <person name="Kuo D.H."/>
            <person name="Larsson T."/>
            <person name="Lv J."/>
            <person name="Arendt D."/>
            <person name="Savage R."/>
            <person name="Osoegawa K."/>
            <person name="de Jong P."/>
            <person name="Grimwood J."/>
            <person name="Chapman J.A."/>
            <person name="Shapiro H."/>
            <person name="Aerts A."/>
            <person name="Otillar R.P."/>
            <person name="Terry A.Y."/>
            <person name="Boore J.L."/>
            <person name="Grigoriev I.V."/>
            <person name="Lindberg D.R."/>
            <person name="Seaver E.C."/>
            <person name="Weisblat D.A."/>
            <person name="Putnam N.H."/>
            <person name="Rokhsar D.S."/>
        </authorList>
    </citation>
    <scope>NUCLEOTIDE SEQUENCE</scope>
    <source>
        <strain evidence="2 4">I ESC-2004</strain>
    </source>
</reference>
<accession>R7V924</accession>
<name>R7V924_CAPTE</name>
<reference evidence="3" key="3">
    <citation type="submission" date="2015-06" db="UniProtKB">
        <authorList>
            <consortium name="EnsemblMetazoa"/>
        </authorList>
    </citation>
    <scope>IDENTIFICATION</scope>
</reference>
<evidence type="ECO:0000313" key="2">
    <source>
        <dbReference type="EMBL" id="ELU12215.1"/>
    </source>
</evidence>
<dbReference type="HOGENOM" id="CLU_1103666_0_0_1"/>
<evidence type="ECO:0000313" key="4">
    <source>
        <dbReference type="Proteomes" id="UP000014760"/>
    </source>
</evidence>
<keyword evidence="4" id="KW-1185">Reference proteome</keyword>